<evidence type="ECO:0000313" key="5">
    <source>
        <dbReference type="Proteomes" id="UP000184612"/>
    </source>
</evidence>
<evidence type="ECO:0000259" key="3">
    <source>
        <dbReference type="PROSITE" id="PS50893"/>
    </source>
</evidence>
<reference evidence="4 5" key="1">
    <citation type="submission" date="2016-12" db="EMBL/GenBank/DDBJ databases">
        <authorList>
            <person name="Song W.-J."/>
            <person name="Kurnit D.M."/>
        </authorList>
    </citation>
    <scope>NUCLEOTIDE SEQUENCE [LARGE SCALE GENOMIC DNA]</scope>
    <source>
        <strain evidence="4 5">DSM 12503</strain>
    </source>
</reference>
<evidence type="ECO:0000256" key="2">
    <source>
        <dbReference type="ARBA" id="ARBA00022840"/>
    </source>
</evidence>
<dbReference type="GO" id="GO:0005524">
    <property type="term" value="F:ATP binding"/>
    <property type="evidence" value="ECO:0007669"/>
    <property type="project" value="UniProtKB-KW"/>
</dbReference>
<keyword evidence="5" id="KW-1185">Reference proteome</keyword>
<gene>
    <name evidence="4" type="ORF">SAMN02745217_01841</name>
</gene>
<dbReference type="PANTHER" id="PTHR43582">
    <property type="entry name" value="LINEARMYCIN RESISTANCE ATP-BINDING PROTEIN LNRL"/>
    <property type="match status" value="1"/>
</dbReference>
<dbReference type="InterPro" id="IPR017871">
    <property type="entry name" value="ABC_transporter-like_CS"/>
</dbReference>
<accession>A0A1M7Y756</accession>
<dbReference type="InterPro" id="IPR003439">
    <property type="entry name" value="ABC_transporter-like_ATP-bd"/>
</dbReference>
<dbReference type="InterPro" id="IPR003593">
    <property type="entry name" value="AAA+_ATPase"/>
</dbReference>
<dbReference type="Pfam" id="PF00005">
    <property type="entry name" value="ABC_tran"/>
    <property type="match status" value="1"/>
</dbReference>
<name>A0A1M7Y756_9FIRM</name>
<feature type="domain" description="ABC transporter" evidence="3">
    <location>
        <begin position="2"/>
        <end position="233"/>
    </location>
</feature>
<proteinExistence type="predicted"/>
<dbReference type="SMART" id="SM00382">
    <property type="entry name" value="AAA"/>
    <property type="match status" value="1"/>
</dbReference>
<organism evidence="4 5">
    <name type="scientific">Anaerocolumna xylanovorans DSM 12503</name>
    <dbReference type="NCBI Taxonomy" id="1121345"/>
    <lineage>
        <taxon>Bacteria</taxon>
        <taxon>Bacillati</taxon>
        <taxon>Bacillota</taxon>
        <taxon>Clostridia</taxon>
        <taxon>Lachnospirales</taxon>
        <taxon>Lachnospiraceae</taxon>
        <taxon>Anaerocolumna</taxon>
    </lineage>
</organism>
<dbReference type="PANTHER" id="PTHR43582:SF2">
    <property type="entry name" value="LINEARMYCIN RESISTANCE ATP-BINDING PROTEIN LNRL"/>
    <property type="match status" value="1"/>
</dbReference>
<protein>
    <submittedName>
        <fullName evidence="4">ABC-2 type transport system ATP-binding protein</fullName>
    </submittedName>
</protein>
<sequence>MLRLKNITKKYKDFTAVEDVSFEVGKGEIFGLLGPNGAGKSTIVSMIGTILQPTKGEIFIDGISLSENPHDCKTRMGIVPQELALYQSLTARDNLEFFGSLYGLYGNRLKQRVSEVLDILKLTGKGNQEVSEYSGGMKRRVNFGIALMNSPKLLILDEPTVGIDPQSRSHILDTIRRLKEEKGVAVVYTSHYMEEVECLCERVGIVDHGNLIALGSKDGLKQELDACDTLTASFSKANPDALKRLETIRGVKRTSVEKDMITLLVSPGSNVLDIVEDMKNTGIRLTSFQYEEINLESIFLQLTGKSLRN</sequence>
<dbReference type="AlphaFoldDB" id="A0A1M7Y756"/>
<dbReference type="GO" id="GO:0016887">
    <property type="term" value="F:ATP hydrolysis activity"/>
    <property type="evidence" value="ECO:0007669"/>
    <property type="project" value="InterPro"/>
</dbReference>
<dbReference type="RefSeq" id="WP_073588557.1">
    <property type="nucleotide sequence ID" value="NZ_FRFD01000005.1"/>
</dbReference>
<keyword evidence="1" id="KW-0547">Nucleotide-binding</keyword>
<dbReference type="Gene3D" id="3.40.50.300">
    <property type="entry name" value="P-loop containing nucleotide triphosphate hydrolases"/>
    <property type="match status" value="1"/>
</dbReference>
<dbReference type="EMBL" id="FRFD01000005">
    <property type="protein sequence ID" value="SHO48421.1"/>
    <property type="molecule type" value="Genomic_DNA"/>
</dbReference>
<keyword evidence="2 4" id="KW-0067">ATP-binding</keyword>
<dbReference type="Proteomes" id="UP000184612">
    <property type="component" value="Unassembled WGS sequence"/>
</dbReference>
<evidence type="ECO:0000313" key="4">
    <source>
        <dbReference type="EMBL" id="SHO48421.1"/>
    </source>
</evidence>
<dbReference type="PROSITE" id="PS00211">
    <property type="entry name" value="ABC_TRANSPORTER_1"/>
    <property type="match status" value="1"/>
</dbReference>
<dbReference type="PROSITE" id="PS50893">
    <property type="entry name" value="ABC_TRANSPORTER_2"/>
    <property type="match status" value="1"/>
</dbReference>
<dbReference type="STRING" id="1121345.SAMN02745217_01841"/>
<dbReference type="OrthoDB" id="9804819at2"/>
<dbReference type="SUPFAM" id="SSF52540">
    <property type="entry name" value="P-loop containing nucleoside triphosphate hydrolases"/>
    <property type="match status" value="1"/>
</dbReference>
<dbReference type="InterPro" id="IPR027417">
    <property type="entry name" value="P-loop_NTPase"/>
</dbReference>
<evidence type="ECO:0000256" key="1">
    <source>
        <dbReference type="ARBA" id="ARBA00022741"/>
    </source>
</evidence>